<name>A0A239C8Y2_9PSED</name>
<evidence type="ECO:0000256" key="1">
    <source>
        <dbReference type="SAM" id="Phobius"/>
    </source>
</evidence>
<evidence type="ECO:0000313" key="3">
    <source>
        <dbReference type="Proteomes" id="UP000242915"/>
    </source>
</evidence>
<feature type="transmembrane region" description="Helical" evidence="1">
    <location>
        <begin position="45"/>
        <end position="66"/>
    </location>
</feature>
<evidence type="ECO:0000313" key="2">
    <source>
        <dbReference type="EMBL" id="SNS16081.1"/>
    </source>
</evidence>
<keyword evidence="3" id="KW-1185">Reference proteome</keyword>
<reference evidence="3" key="1">
    <citation type="submission" date="2017-06" db="EMBL/GenBank/DDBJ databases">
        <authorList>
            <person name="Varghese N."/>
            <person name="Submissions S."/>
        </authorList>
    </citation>
    <scope>NUCLEOTIDE SEQUENCE [LARGE SCALE GENOMIC DNA]</scope>
    <source>
        <strain evidence="3">CIP 108523</strain>
    </source>
</reference>
<keyword evidence="1" id="KW-0472">Membrane</keyword>
<accession>A0A239C8Y2</accession>
<organism evidence="2 3">
    <name type="scientific">Pseudomonas segetis</name>
    <dbReference type="NCBI Taxonomy" id="298908"/>
    <lineage>
        <taxon>Bacteria</taxon>
        <taxon>Pseudomonadati</taxon>
        <taxon>Pseudomonadota</taxon>
        <taxon>Gammaproteobacteria</taxon>
        <taxon>Pseudomonadales</taxon>
        <taxon>Pseudomonadaceae</taxon>
        <taxon>Pseudomonas</taxon>
    </lineage>
</organism>
<sequence>MQLLTRSTKPMSQAATDTLAEATKAAPAVAVAITGATGAIDWSNISYMLVALYTLLQIGLLIPRYLREWRRIKNDSTKADEA</sequence>
<dbReference type="AlphaFoldDB" id="A0A239C8Y2"/>
<keyword evidence="1" id="KW-1133">Transmembrane helix</keyword>
<proteinExistence type="predicted"/>
<dbReference type="Proteomes" id="UP000242915">
    <property type="component" value="Unassembled WGS sequence"/>
</dbReference>
<dbReference type="RefSeq" id="WP_425439583.1">
    <property type="nucleotide sequence ID" value="NZ_FZOG01000002.1"/>
</dbReference>
<protein>
    <submittedName>
        <fullName evidence="2">Phage holin T7 family, holin superfamily II</fullName>
    </submittedName>
</protein>
<dbReference type="EMBL" id="FZOG01000002">
    <property type="protein sequence ID" value="SNS16081.1"/>
    <property type="molecule type" value="Genomic_DNA"/>
</dbReference>
<gene>
    <name evidence="2" type="ORF">SAMN05216255_1550</name>
</gene>
<keyword evidence="1" id="KW-0812">Transmembrane</keyword>